<dbReference type="Gene3D" id="3.30.1320.10">
    <property type="match status" value="1"/>
</dbReference>
<dbReference type="HAMAP" id="MF_00385">
    <property type="entry name" value="Ribosomal_bS16"/>
    <property type="match status" value="1"/>
</dbReference>
<comment type="similarity">
    <text evidence="3">Belongs to the bacterial ribosomal protein bS16 family.</text>
</comment>
<evidence type="ECO:0000313" key="4">
    <source>
        <dbReference type="EMBL" id="QBP18607.1"/>
    </source>
</evidence>
<dbReference type="GO" id="GO:0003735">
    <property type="term" value="F:structural constituent of ribosome"/>
    <property type="evidence" value="ECO:0007669"/>
    <property type="project" value="InterPro"/>
</dbReference>
<dbReference type="AlphaFoldDB" id="A0A4P6ZM07"/>
<dbReference type="GO" id="GO:0005737">
    <property type="term" value="C:cytoplasm"/>
    <property type="evidence" value="ECO:0007669"/>
    <property type="project" value="UniProtKB-ARBA"/>
</dbReference>
<evidence type="ECO:0000256" key="2">
    <source>
        <dbReference type="ARBA" id="ARBA00023274"/>
    </source>
</evidence>
<dbReference type="EMBL" id="CP034726">
    <property type="protein sequence ID" value="QBP18607.1"/>
    <property type="molecule type" value="Genomic_DNA"/>
</dbReference>
<gene>
    <name evidence="3" type="primary">rpsP</name>
    <name evidence="4" type="ORF">ELX58_05565</name>
</gene>
<keyword evidence="1 3" id="KW-0689">Ribosomal protein</keyword>
<evidence type="ECO:0000313" key="5">
    <source>
        <dbReference type="Proteomes" id="UP000294321"/>
    </source>
</evidence>
<dbReference type="GO" id="GO:0015935">
    <property type="term" value="C:small ribosomal subunit"/>
    <property type="evidence" value="ECO:0007669"/>
    <property type="project" value="TreeGrafter"/>
</dbReference>
<proteinExistence type="inferred from homology"/>
<evidence type="ECO:0000256" key="1">
    <source>
        <dbReference type="ARBA" id="ARBA00022980"/>
    </source>
</evidence>
<dbReference type="InterPro" id="IPR023803">
    <property type="entry name" value="Ribosomal_bS16_dom_sf"/>
</dbReference>
<dbReference type="Proteomes" id="UP000294321">
    <property type="component" value="Chromosome"/>
</dbReference>
<keyword evidence="5" id="KW-1185">Reference proteome</keyword>
<dbReference type="GO" id="GO:0006412">
    <property type="term" value="P:translation"/>
    <property type="evidence" value="ECO:0007669"/>
    <property type="project" value="UniProtKB-UniRule"/>
</dbReference>
<dbReference type="Pfam" id="PF00886">
    <property type="entry name" value="Ribosomal_S16"/>
    <property type="match status" value="1"/>
</dbReference>
<reference evidence="5" key="1">
    <citation type="submission" date="2018-12" db="EMBL/GenBank/DDBJ databases">
        <title>A new species of lactobacillus.</title>
        <authorList>
            <person name="Jian Y."/>
            <person name="Xin L."/>
            <person name="Hong Z.J."/>
            <person name="Ming L.Z."/>
            <person name="Hong X.Z."/>
        </authorList>
    </citation>
    <scope>NUCLEOTIDE SEQUENCE [LARGE SCALE GENOMIC DNA]</scope>
    <source>
        <strain evidence="5">HSLZ-75</strain>
    </source>
</reference>
<dbReference type="PANTHER" id="PTHR12919">
    <property type="entry name" value="30S RIBOSOMAL PROTEIN S16"/>
    <property type="match status" value="1"/>
</dbReference>
<keyword evidence="2 3" id="KW-0687">Ribonucleoprotein</keyword>
<name>A0A4P6ZM07_9LACO</name>
<accession>A0A4P6ZM07</accession>
<dbReference type="RefSeq" id="WP_133442165.1">
    <property type="nucleotide sequence ID" value="NZ_CP034726.1"/>
</dbReference>
<sequence length="90" mass="10414">MLRIRLRRMGSKRNPFYRIIVSDARKSTRGSFVQQVGYYNPLTHPSTVKLDGEDVMKWLKNGAQPSDTVKNLLSRAGIMKKYHDAKYAKK</sequence>
<dbReference type="OrthoDB" id="9807878at2"/>
<dbReference type="NCBIfam" id="TIGR00002">
    <property type="entry name" value="S16"/>
    <property type="match status" value="1"/>
</dbReference>
<protein>
    <recommendedName>
        <fullName evidence="3">Small ribosomal subunit protein bS16</fullName>
    </recommendedName>
</protein>
<dbReference type="SUPFAM" id="SSF54565">
    <property type="entry name" value="Ribosomal protein S16"/>
    <property type="match status" value="1"/>
</dbReference>
<dbReference type="KEGG" id="lji:ELX58_05565"/>
<evidence type="ECO:0000256" key="3">
    <source>
        <dbReference type="HAMAP-Rule" id="MF_00385"/>
    </source>
</evidence>
<organism evidence="4 5">
    <name type="scientific">Acetilactobacillus jinshanensis</name>
    <dbReference type="NCBI Taxonomy" id="1720083"/>
    <lineage>
        <taxon>Bacteria</taxon>
        <taxon>Bacillati</taxon>
        <taxon>Bacillota</taxon>
        <taxon>Bacilli</taxon>
        <taxon>Lactobacillales</taxon>
        <taxon>Lactobacillaceae</taxon>
        <taxon>Acetilactobacillus</taxon>
    </lineage>
</organism>
<dbReference type="PANTHER" id="PTHR12919:SF20">
    <property type="entry name" value="SMALL RIBOSOMAL SUBUNIT PROTEIN BS16M"/>
    <property type="match status" value="1"/>
</dbReference>
<dbReference type="InterPro" id="IPR000307">
    <property type="entry name" value="Ribosomal_bS16"/>
</dbReference>